<comment type="similarity">
    <text evidence="1">Belongs to the GASA family.</text>
</comment>
<dbReference type="InterPro" id="IPR003854">
    <property type="entry name" value="GASA"/>
</dbReference>
<comment type="caution">
    <text evidence="3">The sequence shown here is derived from an EMBL/GenBank/DDBJ whole genome shotgun (WGS) entry which is preliminary data.</text>
</comment>
<keyword evidence="4" id="KW-1185">Reference proteome</keyword>
<feature type="signal peptide" evidence="2">
    <location>
        <begin position="1"/>
        <end position="21"/>
    </location>
</feature>
<evidence type="ECO:0000256" key="1">
    <source>
        <dbReference type="ARBA" id="ARBA00010582"/>
    </source>
</evidence>
<keyword evidence="2" id="KW-0732">Signal</keyword>
<dbReference type="PANTHER" id="PTHR23201">
    <property type="entry name" value="EXTENSIN, PROLINE-RICH PROTEIN"/>
    <property type="match status" value="1"/>
</dbReference>
<accession>A0A4V4H2W6</accession>
<reference evidence="3 4" key="1">
    <citation type="journal article" date="2019" name="Nat. Plants">
        <title>Genome sequencing of Musa balbisiana reveals subgenome evolution and function divergence in polyploid bananas.</title>
        <authorList>
            <person name="Yao X."/>
        </authorList>
    </citation>
    <scope>NUCLEOTIDE SEQUENCE [LARGE SCALE GENOMIC DNA]</scope>
    <source>
        <strain evidence="4">cv. DH-PKW</strain>
        <tissue evidence="3">Leaves</tissue>
    </source>
</reference>
<evidence type="ECO:0000313" key="4">
    <source>
        <dbReference type="Proteomes" id="UP000317650"/>
    </source>
</evidence>
<dbReference type="Pfam" id="PF02704">
    <property type="entry name" value="GASA"/>
    <property type="match status" value="1"/>
</dbReference>
<protein>
    <submittedName>
        <fullName evidence="3">Uncharacterized protein</fullName>
    </submittedName>
</protein>
<evidence type="ECO:0000256" key="2">
    <source>
        <dbReference type="SAM" id="SignalP"/>
    </source>
</evidence>
<evidence type="ECO:0000313" key="3">
    <source>
        <dbReference type="EMBL" id="THU46006.1"/>
    </source>
</evidence>
<dbReference type="AlphaFoldDB" id="A0A4V4H2W6"/>
<dbReference type="PANTHER" id="PTHR23201:SF12">
    <property type="entry name" value="OS05G0432200 PROTEIN"/>
    <property type="match status" value="1"/>
</dbReference>
<proteinExistence type="inferred from homology"/>
<organism evidence="3 4">
    <name type="scientific">Musa balbisiana</name>
    <name type="common">Banana</name>
    <dbReference type="NCBI Taxonomy" id="52838"/>
    <lineage>
        <taxon>Eukaryota</taxon>
        <taxon>Viridiplantae</taxon>
        <taxon>Streptophyta</taxon>
        <taxon>Embryophyta</taxon>
        <taxon>Tracheophyta</taxon>
        <taxon>Spermatophyta</taxon>
        <taxon>Magnoliopsida</taxon>
        <taxon>Liliopsida</taxon>
        <taxon>Zingiberales</taxon>
        <taxon>Musaceae</taxon>
        <taxon>Musa</taxon>
    </lineage>
</organism>
<gene>
    <name evidence="3" type="ORF">C4D60_Mb09t00400</name>
</gene>
<name>A0A4V4H2W6_MUSBA</name>
<dbReference type="EMBL" id="PYDT01000010">
    <property type="protein sequence ID" value="THU46006.1"/>
    <property type="molecule type" value="Genomic_DNA"/>
</dbReference>
<dbReference type="Proteomes" id="UP000317650">
    <property type="component" value="Chromosome 9"/>
</dbReference>
<dbReference type="STRING" id="52838.A0A4V4H2W6"/>
<feature type="chain" id="PRO_5020603499" evidence="2">
    <location>
        <begin position="22"/>
        <end position="93"/>
    </location>
</feature>
<sequence>MAKSRILLVVFVLLVMVEIYTFNGQHAVDAQKIDCGAKCAYRCSKSSRPNLCNRACNTCCSRCNCVPPGTDGNRDVCPCYANMKTHGGRPKCP</sequence>